<reference evidence="1" key="1">
    <citation type="journal article" date="2018" name="PLoS Negl. Trop. Dis.">
        <title>Sialome diversity of ticks revealed by RNAseq of single tick salivary glands.</title>
        <authorList>
            <person name="Perner J."/>
            <person name="Kropackova S."/>
            <person name="Kopacek P."/>
            <person name="Ribeiro J.M."/>
        </authorList>
    </citation>
    <scope>NUCLEOTIDE SEQUENCE</scope>
    <source>
        <strain evidence="1">Siblings of single egg batch collected in Ceske Budejovice</strain>
        <tissue evidence="1">Salivary glands</tissue>
    </source>
</reference>
<dbReference type="AlphaFoldDB" id="A0A147BDX2"/>
<name>A0A147BDX2_IXORI</name>
<proteinExistence type="predicted"/>
<sequence>MQAARVAKASRKLVLAAITIIVVVVIPTATDPPFLPRLCRLRLGSGLASFVFWDTCRLYPNRLELGEGFGQRGVGGNVAWLPCELLHHLRYPFGDLFAQSFLCNWCISEAFVFSRREG</sequence>
<protein>
    <submittedName>
        <fullName evidence="1">Putative secreted protein</fullName>
    </submittedName>
</protein>
<dbReference type="EMBL" id="GEGO01006453">
    <property type="protein sequence ID" value="JAR88951.1"/>
    <property type="molecule type" value="Transcribed_RNA"/>
</dbReference>
<organism evidence="1">
    <name type="scientific">Ixodes ricinus</name>
    <name type="common">Common tick</name>
    <name type="synonym">Acarus ricinus</name>
    <dbReference type="NCBI Taxonomy" id="34613"/>
    <lineage>
        <taxon>Eukaryota</taxon>
        <taxon>Metazoa</taxon>
        <taxon>Ecdysozoa</taxon>
        <taxon>Arthropoda</taxon>
        <taxon>Chelicerata</taxon>
        <taxon>Arachnida</taxon>
        <taxon>Acari</taxon>
        <taxon>Parasitiformes</taxon>
        <taxon>Ixodida</taxon>
        <taxon>Ixodoidea</taxon>
        <taxon>Ixodidae</taxon>
        <taxon>Ixodinae</taxon>
        <taxon>Ixodes</taxon>
    </lineage>
</organism>
<accession>A0A147BDX2</accession>
<evidence type="ECO:0000313" key="1">
    <source>
        <dbReference type="EMBL" id="JAR88951.1"/>
    </source>
</evidence>